<gene>
    <name evidence="2" type="ORF">BRARA_I03174</name>
</gene>
<protein>
    <submittedName>
        <fullName evidence="2">Uncharacterized protein</fullName>
    </submittedName>
</protein>
<accession>A0A397Y6J3</accession>
<keyword evidence="1" id="KW-0732">Signal</keyword>
<organism evidence="2 3">
    <name type="scientific">Brassica campestris</name>
    <name type="common">Field mustard</name>
    <dbReference type="NCBI Taxonomy" id="3711"/>
    <lineage>
        <taxon>Eukaryota</taxon>
        <taxon>Viridiplantae</taxon>
        <taxon>Streptophyta</taxon>
        <taxon>Embryophyta</taxon>
        <taxon>Tracheophyta</taxon>
        <taxon>Spermatophyta</taxon>
        <taxon>Magnoliopsida</taxon>
        <taxon>eudicotyledons</taxon>
        <taxon>Gunneridae</taxon>
        <taxon>Pentapetalae</taxon>
        <taxon>rosids</taxon>
        <taxon>malvids</taxon>
        <taxon>Brassicales</taxon>
        <taxon>Brassicaceae</taxon>
        <taxon>Brassiceae</taxon>
        <taxon>Brassica</taxon>
    </lineage>
</organism>
<sequence length="136" mass="15148">MLSSLVSSTLFLLLLVFLLHMDDAFCAQNDIRKLKETINARRNLEGDDQRSSKMWVPPSRSIHCGGGKAFENMATTYRTDHGHLPGGYLSSLCQPCISYFSNCYHFTCSTTVNCQSINGSPPRCTRYENCNPATGN</sequence>
<evidence type="ECO:0000313" key="2">
    <source>
        <dbReference type="EMBL" id="RID46520.1"/>
    </source>
</evidence>
<dbReference type="EMBL" id="CM010636">
    <property type="protein sequence ID" value="RID46520.1"/>
    <property type="molecule type" value="Genomic_DNA"/>
</dbReference>
<evidence type="ECO:0000256" key="1">
    <source>
        <dbReference type="SAM" id="SignalP"/>
    </source>
</evidence>
<dbReference type="AlphaFoldDB" id="A0A397Y6J3"/>
<proteinExistence type="predicted"/>
<feature type="signal peptide" evidence="1">
    <location>
        <begin position="1"/>
        <end position="26"/>
    </location>
</feature>
<feature type="chain" id="PRO_5017275550" evidence="1">
    <location>
        <begin position="27"/>
        <end position="136"/>
    </location>
</feature>
<reference evidence="2 3" key="1">
    <citation type="submission" date="2018-06" db="EMBL/GenBank/DDBJ databases">
        <title>WGS assembly of Brassica rapa FPsc.</title>
        <authorList>
            <person name="Bowman J."/>
            <person name="Kohchi T."/>
            <person name="Yamato K."/>
            <person name="Jenkins J."/>
            <person name="Shu S."/>
            <person name="Ishizaki K."/>
            <person name="Yamaoka S."/>
            <person name="Nishihama R."/>
            <person name="Nakamura Y."/>
            <person name="Berger F."/>
            <person name="Adam C."/>
            <person name="Aki S."/>
            <person name="Althoff F."/>
            <person name="Araki T."/>
            <person name="Arteaga-Vazquez M."/>
            <person name="Balasubrmanian S."/>
            <person name="Bauer D."/>
            <person name="Boehm C."/>
            <person name="Briginshaw L."/>
            <person name="Caballero-Perez J."/>
            <person name="Catarino B."/>
            <person name="Chen F."/>
            <person name="Chiyoda S."/>
            <person name="Chovatia M."/>
            <person name="Davies K."/>
            <person name="Delmans M."/>
            <person name="Demura T."/>
            <person name="Dierschke T."/>
            <person name="Dolan L."/>
            <person name="Dorantes-Acosta A."/>
            <person name="Eklund D."/>
            <person name="Florent S."/>
            <person name="Flores-Sandoval E."/>
            <person name="Fujiyama A."/>
            <person name="Fukuzawa H."/>
            <person name="Galik B."/>
            <person name="Grimanelli D."/>
            <person name="Grimwood J."/>
            <person name="Grossniklaus U."/>
            <person name="Hamada T."/>
            <person name="Haseloff J."/>
            <person name="Hetherington A."/>
            <person name="Higo A."/>
            <person name="Hirakawa Y."/>
            <person name="Hundley H."/>
            <person name="Ikeda Y."/>
            <person name="Inoue K."/>
            <person name="Inoue S."/>
            <person name="Ishida S."/>
            <person name="Jia Q."/>
            <person name="Kakita M."/>
            <person name="Kanazawa T."/>
            <person name="Kawai Y."/>
            <person name="Kawashima T."/>
            <person name="Kennedy M."/>
            <person name="Kinose K."/>
            <person name="Kinoshita T."/>
            <person name="Kohara Y."/>
            <person name="Koide E."/>
            <person name="Komatsu K."/>
            <person name="Kopischke S."/>
            <person name="Kubo M."/>
            <person name="Kyozuka J."/>
            <person name="Lagercrantz U."/>
            <person name="Lin S."/>
            <person name="Lindquist E."/>
            <person name="Lipzen A."/>
            <person name="Lu C."/>
            <person name="Luna E."/>
            <person name="Martienssen R."/>
            <person name="Minamino N."/>
            <person name="Mizutani M."/>
            <person name="Mizutani M."/>
            <person name="Mochizuki N."/>
            <person name="Monte I."/>
            <person name="Mosher R."/>
            <person name="Nagasaki H."/>
            <person name="Nakagami H."/>
            <person name="Naramoto S."/>
            <person name="Nishitani K."/>
            <person name="Ohtani M."/>
            <person name="Okamoto T."/>
            <person name="Okumura M."/>
            <person name="Phillips J."/>
            <person name="Pollak B."/>
            <person name="Reinders A."/>
            <person name="Roevekamp M."/>
            <person name="Sano R."/>
            <person name="Sawa S."/>
            <person name="Schmid M."/>
            <person name="Shirakawa M."/>
            <person name="Solano R."/>
            <person name="Spunde A."/>
            <person name="Suetsugu N."/>
            <person name="Sugano S."/>
            <person name="Sugiyama A."/>
            <person name="Sun R."/>
            <person name="Suzuki Y."/>
            <person name="Takenaka M."/>
            <person name="Takezawa D."/>
            <person name="Tomogane H."/>
            <person name="Tsuzuki M."/>
            <person name="Ueda T."/>
            <person name="Umeda M."/>
            <person name="Ward J."/>
            <person name="Watanabe Y."/>
            <person name="Yazaki K."/>
            <person name="Yokoyama R."/>
            <person name="Yoshitake Y."/>
            <person name="Yotsui I."/>
            <person name="Zachgo S."/>
            <person name="Schmutz J."/>
        </authorList>
    </citation>
    <scope>NUCLEOTIDE SEQUENCE [LARGE SCALE GENOMIC DNA]</scope>
    <source>
        <strain evidence="3">cv. B-3</strain>
    </source>
</reference>
<dbReference type="Proteomes" id="UP000264353">
    <property type="component" value="Chromosome A9"/>
</dbReference>
<name>A0A397Y6J3_BRACM</name>
<evidence type="ECO:0000313" key="3">
    <source>
        <dbReference type="Proteomes" id="UP000264353"/>
    </source>
</evidence>